<keyword evidence="5" id="KW-0547">Nucleotide-binding</keyword>
<gene>
    <name evidence="11" type="ORF">P4T90_05825</name>
</gene>
<dbReference type="Pfam" id="PF00512">
    <property type="entry name" value="HisKA"/>
    <property type="match status" value="1"/>
</dbReference>
<evidence type="ECO:0000256" key="4">
    <source>
        <dbReference type="ARBA" id="ARBA00022679"/>
    </source>
</evidence>
<dbReference type="PRINTS" id="PR00344">
    <property type="entry name" value="BCTRLSENSOR"/>
</dbReference>
<evidence type="ECO:0000256" key="9">
    <source>
        <dbReference type="SAM" id="Phobius"/>
    </source>
</evidence>
<reference evidence="11 12" key="1">
    <citation type="submission" date="2023-03" db="EMBL/GenBank/DDBJ databases">
        <title>Bacillus Genome Sequencing.</title>
        <authorList>
            <person name="Dunlap C."/>
        </authorList>
    </citation>
    <scope>NUCLEOTIDE SEQUENCE [LARGE SCALE GENOMIC DNA]</scope>
    <source>
        <strain evidence="11 12">B-23453</strain>
    </source>
</reference>
<feature type="transmembrane region" description="Helical" evidence="9">
    <location>
        <begin position="12"/>
        <end position="30"/>
    </location>
</feature>
<dbReference type="SMART" id="SM00388">
    <property type="entry name" value="HisKA"/>
    <property type="match status" value="1"/>
</dbReference>
<evidence type="ECO:0000256" key="1">
    <source>
        <dbReference type="ARBA" id="ARBA00000085"/>
    </source>
</evidence>
<feature type="domain" description="Histidine kinase" evidence="10">
    <location>
        <begin position="194"/>
        <end position="400"/>
    </location>
</feature>
<keyword evidence="9" id="KW-0812">Transmembrane</keyword>
<dbReference type="SMART" id="SM00387">
    <property type="entry name" value="HATPase_c"/>
    <property type="match status" value="1"/>
</dbReference>
<comment type="catalytic activity">
    <reaction evidence="1">
        <text>ATP + protein L-histidine = ADP + protein N-phospho-L-histidine.</text>
        <dbReference type="EC" id="2.7.13.3"/>
    </reaction>
</comment>
<keyword evidence="4" id="KW-0808">Transferase</keyword>
<evidence type="ECO:0000259" key="10">
    <source>
        <dbReference type="PROSITE" id="PS50109"/>
    </source>
</evidence>
<dbReference type="Proteomes" id="UP001341444">
    <property type="component" value="Unassembled WGS sequence"/>
</dbReference>
<dbReference type="PROSITE" id="PS50109">
    <property type="entry name" value="HIS_KIN"/>
    <property type="match status" value="1"/>
</dbReference>
<evidence type="ECO:0000313" key="11">
    <source>
        <dbReference type="EMBL" id="MED1202610.1"/>
    </source>
</evidence>
<dbReference type="GO" id="GO:0016301">
    <property type="term" value="F:kinase activity"/>
    <property type="evidence" value="ECO:0007669"/>
    <property type="project" value="UniProtKB-KW"/>
</dbReference>
<dbReference type="Gene3D" id="3.30.565.10">
    <property type="entry name" value="Histidine kinase-like ATPase, C-terminal domain"/>
    <property type="match status" value="1"/>
</dbReference>
<feature type="transmembrane region" description="Helical" evidence="9">
    <location>
        <begin position="64"/>
        <end position="82"/>
    </location>
</feature>
<evidence type="ECO:0000256" key="7">
    <source>
        <dbReference type="ARBA" id="ARBA00022840"/>
    </source>
</evidence>
<dbReference type="PANTHER" id="PTHR43065">
    <property type="entry name" value="SENSOR HISTIDINE KINASE"/>
    <property type="match status" value="1"/>
</dbReference>
<accession>A0ABU6MDM6</accession>
<dbReference type="SUPFAM" id="SSF47384">
    <property type="entry name" value="Homodimeric domain of signal transducing histidine kinase"/>
    <property type="match status" value="1"/>
</dbReference>
<organism evidence="11 12">
    <name type="scientific">Heyndrickxia acidicola</name>
    <dbReference type="NCBI Taxonomy" id="209389"/>
    <lineage>
        <taxon>Bacteria</taxon>
        <taxon>Bacillati</taxon>
        <taxon>Bacillota</taxon>
        <taxon>Bacilli</taxon>
        <taxon>Bacillales</taxon>
        <taxon>Bacillaceae</taxon>
        <taxon>Heyndrickxia</taxon>
    </lineage>
</organism>
<keyword evidence="12" id="KW-1185">Reference proteome</keyword>
<dbReference type="InterPro" id="IPR036097">
    <property type="entry name" value="HisK_dim/P_sf"/>
</dbReference>
<dbReference type="InterPro" id="IPR005467">
    <property type="entry name" value="His_kinase_dom"/>
</dbReference>
<evidence type="ECO:0000256" key="2">
    <source>
        <dbReference type="ARBA" id="ARBA00012438"/>
    </source>
</evidence>
<evidence type="ECO:0000256" key="8">
    <source>
        <dbReference type="ARBA" id="ARBA00023012"/>
    </source>
</evidence>
<feature type="transmembrane region" description="Helical" evidence="9">
    <location>
        <begin position="110"/>
        <end position="129"/>
    </location>
</feature>
<keyword evidence="7" id="KW-0067">ATP-binding</keyword>
<dbReference type="Gene3D" id="1.10.287.130">
    <property type="match status" value="1"/>
</dbReference>
<sequence length="403" mass="45791">MKEISSLPDSKIYRTVVVIVIIFMAIGILSSPERNLHAAIMLHLFFVIVVSACLIIYPKRESNSIKGLIVFLIAAYFYTLFFIYPETILNFIFIAILPGIAIVFFHKRIFYTILTFNLLLSAGLFIYAYSFDKKQEYHYLLNDFSGNLLDFYSSQVIIFFIFVMTNARMERLAIYYEQIQKTERFKTTGQLAAAVAHEIRNPITVVKGFLQLYKEDRTLNEGSHRHFHLMLEELQTAEKVINDFLSLAKPAVESSVLCNVGEGINSVVDLLQSYASMNNTAFSISIHEHVNIYCSKVEFNQILVNLIKNAIEAMDHGGMIFITTEREDRELVVSIRDTGMGMESSELKMLGSPFYSLKSKGTGLGLMICYNIIEKYGGSIQFSSLKGEGTTVRLTFQIKTQLS</sequence>
<dbReference type="EMBL" id="JARMAB010000007">
    <property type="protein sequence ID" value="MED1202610.1"/>
    <property type="molecule type" value="Genomic_DNA"/>
</dbReference>
<protein>
    <recommendedName>
        <fullName evidence="2">histidine kinase</fullName>
        <ecNumber evidence="2">2.7.13.3</ecNumber>
    </recommendedName>
</protein>
<dbReference type="EC" id="2.7.13.3" evidence="2"/>
<dbReference type="InterPro" id="IPR004358">
    <property type="entry name" value="Sig_transdc_His_kin-like_C"/>
</dbReference>
<feature type="transmembrane region" description="Helical" evidence="9">
    <location>
        <begin position="149"/>
        <end position="167"/>
    </location>
</feature>
<evidence type="ECO:0000313" key="12">
    <source>
        <dbReference type="Proteomes" id="UP001341444"/>
    </source>
</evidence>
<dbReference type="InterPro" id="IPR003594">
    <property type="entry name" value="HATPase_dom"/>
</dbReference>
<keyword evidence="9" id="KW-1133">Transmembrane helix</keyword>
<proteinExistence type="predicted"/>
<keyword evidence="6 11" id="KW-0418">Kinase</keyword>
<feature type="transmembrane region" description="Helical" evidence="9">
    <location>
        <begin position="36"/>
        <end position="57"/>
    </location>
</feature>
<dbReference type="InterPro" id="IPR036890">
    <property type="entry name" value="HATPase_C_sf"/>
</dbReference>
<evidence type="ECO:0000256" key="3">
    <source>
        <dbReference type="ARBA" id="ARBA00022553"/>
    </source>
</evidence>
<keyword evidence="9" id="KW-0472">Membrane</keyword>
<dbReference type="Pfam" id="PF02518">
    <property type="entry name" value="HATPase_c"/>
    <property type="match status" value="1"/>
</dbReference>
<evidence type="ECO:0000256" key="5">
    <source>
        <dbReference type="ARBA" id="ARBA00022741"/>
    </source>
</evidence>
<feature type="transmembrane region" description="Helical" evidence="9">
    <location>
        <begin position="88"/>
        <end position="105"/>
    </location>
</feature>
<dbReference type="PANTHER" id="PTHR43065:SF46">
    <property type="entry name" value="C4-DICARBOXYLATE TRANSPORT SENSOR PROTEIN DCTB"/>
    <property type="match status" value="1"/>
</dbReference>
<evidence type="ECO:0000256" key="6">
    <source>
        <dbReference type="ARBA" id="ARBA00022777"/>
    </source>
</evidence>
<dbReference type="CDD" id="cd00082">
    <property type="entry name" value="HisKA"/>
    <property type="match status" value="1"/>
</dbReference>
<keyword evidence="3" id="KW-0597">Phosphoprotein</keyword>
<dbReference type="CDD" id="cd00075">
    <property type="entry name" value="HATPase"/>
    <property type="match status" value="1"/>
</dbReference>
<name>A0ABU6MDM6_9BACI</name>
<dbReference type="RefSeq" id="WP_066267054.1">
    <property type="nucleotide sequence ID" value="NZ_JARMAB010000007.1"/>
</dbReference>
<keyword evidence="8" id="KW-0902">Two-component regulatory system</keyword>
<comment type="caution">
    <text evidence="11">The sequence shown here is derived from an EMBL/GenBank/DDBJ whole genome shotgun (WGS) entry which is preliminary data.</text>
</comment>
<dbReference type="InterPro" id="IPR003661">
    <property type="entry name" value="HisK_dim/P_dom"/>
</dbReference>
<dbReference type="SUPFAM" id="SSF55874">
    <property type="entry name" value="ATPase domain of HSP90 chaperone/DNA topoisomerase II/histidine kinase"/>
    <property type="match status" value="1"/>
</dbReference>